<dbReference type="GO" id="GO:0044780">
    <property type="term" value="P:bacterial-type flagellum assembly"/>
    <property type="evidence" value="ECO:0007669"/>
    <property type="project" value="UniProtKB-UniRule"/>
</dbReference>
<evidence type="ECO:0000256" key="10">
    <source>
        <dbReference type="RuleBase" id="RU362071"/>
    </source>
</evidence>
<evidence type="ECO:0000256" key="1">
    <source>
        <dbReference type="ARBA" id="ARBA00002578"/>
    </source>
</evidence>
<reference evidence="11 12" key="1">
    <citation type="submission" date="2016-10" db="EMBL/GenBank/DDBJ databases">
        <authorList>
            <person name="de Groot N.N."/>
        </authorList>
    </citation>
    <scope>NUCLEOTIDE SEQUENCE [LARGE SCALE GENOMIC DNA]</scope>
    <source>
        <strain evidence="11 12">DSM 21633</strain>
    </source>
</reference>
<keyword evidence="5 10" id="KW-0812">Transmembrane</keyword>
<dbReference type="GO" id="GO:0006605">
    <property type="term" value="P:protein targeting"/>
    <property type="evidence" value="ECO:0007669"/>
    <property type="project" value="UniProtKB-UniRule"/>
</dbReference>
<evidence type="ECO:0000313" key="11">
    <source>
        <dbReference type="EMBL" id="SEP57508.1"/>
    </source>
</evidence>
<evidence type="ECO:0000256" key="5">
    <source>
        <dbReference type="ARBA" id="ARBA00022692"/>
    </source>
</evidence>
<evidence type="ECO:0000256" key="9">
    <source>
        <dbReference type="NCBIfam" id="TIGR01400"/>
    </source>
</evidence>
<keyword evidence="11" id="KW-0282">Flagellum</keyword>
<dbReference type="EMBL" id="FOES01000001">
    <property type="protein sequence ID" value="SEP57508.1"/>
    <property type="molecule type" value="Genomic_DNA"/>
</dbReference>
<evidence type="ECO:0000256" key="6">
    <source>
        <dbReference type="ARBA" id="ARBA00022989"/>
    </source>
</evidence>
<keyword evidence="6 10" id="KW-1133">Transmembrane helix</keyword>
<dbReference type="RefSeq" id="WP_091772094.1">
    <property type="nucleotide sequence ID" value="NZ_CAESCL010000032.1"/>
</dbReference>
<keyword evidence="7 10" id="KW-0472">Membrane</keyword>
<keyword evidence="4 10" id="KW-1003">Cell membrane</keyword>
<dbReference type="GO" id="GO:0009425">
    <property type="term" value="C:bacterial-type flagellum basal body"/>
    <property type="evidence" value="ECO:0007669"/>
    <property type="project" value="UniProtKB-SubCell"/>
</dbReference>
<dbReference type="AlphaFoldDB" id="A0A1H8Z1M6"/>
<feature type="transmembrane region" description="Helical" evidence="10">
    <location>
        <begin position="220"/>
        <end position="242"/>
    </location>
</feature>
<protein>
    <recommendedName>
        <fullName evidence="3 9">Flagellar biosynthetic protein FliR</fullName>
    </recommendedName>
</protein>
<keyword evidence="11" id="KW-0969">Cilium</keyword>
<name>A0A1H8Z1M6_9BACI</name>
<evidence type="ECO:0000256" key="4">
    <source>
        <dbReference type="ARBA" id="ARBA00022475"/>
    </source>
</evidence>
<dbReference type="PANTHER" id="PTHR30065:SF1">
    <property type="entry name" value="SURFACE PRESENTATION OF ANTIGENS PROTEIN SPAR"/>
    <property type="match status" value="1"/>
</dbReference>
<sequence length="259" mass="28982">MIDAVDLARLPGILLIFARLSGFFMMVPFFSYRSIPMTHRIAFVVMLTWVMFFSVDIPVMIFDGYFIILLLKEVTVGLMIGLVAYIIIVAVQIAGGFIDFQMGFAIANVVDPQTGIQSPILGQYFYVFTLLLLVTTNAHHLLLDGIYYSYQFIGITELINISDSSFPELIIDIFGQMFLIAFQMAIPIVGMLFLVDVALGMIARTVPQVNVFVVGLPLKILVSFGVLLIFFSFFFALITNLFDYMLVAMRDLMQILGGA</sequence>
<feature type="transmembrane region" description="Helical" evidence="10">
    <location>
        <begin position="12"/>
        <end position="30"/>
    </location>
</feature>
<dbReference type="PRINTS" id="PR00953">
    <property type="entry name" value="TYPE3IMRPROT"/>
</dbReference>
<comment type="subcellular location">
    <subcellularLocation>
        <location evidence="10">Cell membrane</location>
        <topology evidence="10">Multi-pass membrane protein</topology>
    </subcellularLocation>
    <subcellularLocation>
        <location evidence="10">Bacterial flagellum basal body</location>
    </subcellularLocation>
</comment>
<dbReference type="GO" id="GO:0005886">
    <property type="term" value="C:plasma membrane"/>
    <property type="evidence" value="ECO:0007669"/>
    <property type="project" value="UniProtKB-SubCell"/>
</dbReference>
<evidence type="ECO:0000256" key="8">
    <source>
        <dbReference type="ARBA" id="ARBA00023143"/>
    </source>
</evidence>
<feature type="transmembrane region" description="Helical" evidence="10">
    <location>
        <begin position="173"/>
        <end position="199"/>
    </location>
</feature>
<evidence type="ECO:0000256" key="2">
    <source>
        <dbReference type="ARBA" id="ARBA00009772"/>
    </source>
</evidence>
<dbReference type="InterPro" id="IPR006303">
    <property type="entry name" value="FliR"/>
</dbReference>
<dbReference type="Pfam" id="PF01311">
    <property type="entry name" value="Bac_export_1"/>
    <property type="match status" value="1"/>
</dbReference>
<evidence type="ECO:0000313" key="12">
    <source>
        <dbReference type="Proteomes" id="UP000199427"/>
    </source>
</evidence>
<gene>
    <name evidence="11" type="ORF">SAMN05216362_101148</name>
</gene>
<comment type="similarity">
    <text evidence="2 10">Belongs to the FliR/MopE/SpaR family.</text>
</comment>
<feature type="transmembrane region" description="Helical" evidence="10">
    <location>
        <begin position="124"/>
        <end position="142"/>
    </location>
</feature>
<feature type="transmembrane region" description="Helical" evidence="10">
    <location>
        <begin position="42"/>
        <end position="68"/>
    </location>
</feature>
<feature type="transmembrane region" description="Helical" evidence="10">
    <location>
        <begin position="74"/>
        <end position="98"/>
    </location>
</feature>
<keyword evidence="12" id="KW-1185">Reference proteome</keyword>
<dbReference type="NCBIfam" id="TIGR01400">
    <property type="entry name" value="fliR"/>
    <property type="match status" value="1"/>
</dbReference>
<dbReference type="Proteomes" id="UP000199427">
    <property type="component" value="Unassembled WGS sequence"/>
</dbReference>
<evidence type="ECO:0000256" key="7">
    <source>
        <dbReference type="ARBA" id="ARBA00023136"/>
    </source>
</evidence>
<evidence type="ECO:0000256" key="3">
    <source>
        <dbReference type="ARBA" id="ARBA00021717"/>
    </source>
</evidence>
<dbReference type="PANTHER" id="PTHR30065">
    <property type="entry name" value="FLAGELLAR BIOSYNTHETIC PROTEIN FLIR"/>
    <property type="match status" value="1"/>
</dbReference>
<comment type="function">
    <text evidence="1 10">Role in flagellar biosynthesis.</text>
</comment>
<keyword evidence="8 10" id="KW-0975">Bacterial flagellum</keyword>
<proteinExistence type="inferred from homology"/>
<dbReference type="STRING" id="571933.SAMN05216362_101148"/>
<dbReference type="OrthoDB" id="9807748at2"/>
<accession>A0A1H8Z1M6</accession>
<dbReference type="InterPro" id="IPR002010">
    <property type="entry name" value="T3SS_IM_R"/>
</dbReference>
<organism evidence="11 12">
    <name type="scientific">Piscibacillus halophilus</name>
    <dbReference type="NCBI Taxonomy" id="571933"/>
    <lineage>
        <taxon>Bacteria</taxon>
        <taxon>Bacillati</taxon>
        <taxon>Bacillota</taxon>
        <taxon>Bacilli</taxon>
        <taxon>Bacillales</taxon>
        <taxon>Bacillaceae</taxon>
        <taxon>Piscibacillus</taxon>
    </lineage>
</organism>
<keyword evidence="11" id="KW-0966">Cell projection</keyword>